<dbReference type="Proteomes" id="UP000221580">
    <property type="component" value="Unassembled WGS sequence"/>
</dbReference>
<dbReference type="EMBL" id="PDJN01000001">
    <property type="protein sequence ID" value="PFG71494.1"/>
    <property type="molecule type" value="Genomic_DNA"/>
</dbReference>
<reference evidence="1 2" key="2">
    <citation type="submission" date="2017-10" db="EMBL/GenBank/DDBJ databases">
        <title>Bacterial endophytes that colonize and modify switchgrass growth.</title>
        <authorList>
            <person name="Debolt S."/>
        </authorList>
    </citation>
    <scope>NUCLEOTIDE SEQUENCE [LARGE SCALE GENOMIC DNA]</scope>
    <source>
        <strain evidence="1 2">A2-S9</strain>
    </source>
</reference>
<gene>
    <name evidence="1" type="ORF">DM05_1852</name>
</gene>
<dbReference type="AlphaFoldDB" id="A0A7Z1GT92"/>
<accession>A0A7Z1GT92</accession>
<evidence type="ECO:0000313" key="2">
    <source>
        <dbReference type="Proteomes" id="UP000221580"/>
    </source>
</evidence>
<evidence type="ECO:0000313" key="1">
    <source>
        <dbReference type="EMBL" id="PFG71494.1"/>
    </source>
</evidence>
<comment type="caution">
    <text evidence="1">The sequence shown here is derived from an EMBL/GenBank/DDBJ whole genome shotgun (WGS) entry which is preliminary data.</text>
</comment>
<protein>
    <submittedName>
        <fullName evidence="1">Uncharacterized protein</fullName>
    </submittedName>
</protein>
<proteinExistence type="predicted"/>
<sequence length="185" mass="21063">MIDKRITAAKKFYQANEIYHMNKNQLPTAVIEYKKKVDICVAKINRIIAAHATVKREIEVYKAQMINIKKTIKEPTNQRDSQYLFNQISFLENSALALTDIADAALLSAIGRLGLNLDELRLINQSMQKTTTQDANVTESKLITYTLAQCQQDVDDTCRRLINCCELDASILKIMGMTENQKKSF</sequence>
<reference evidence="1 2" key="1">
    <citation type="submission" date="2017-09" db="EMBL/GenBank/DDBJ databases">
        <authorList>
            <person name="DeBolt S."/>
            <person name="Huntemann M."/>
            <person name="Clum A."/>
            <person name="Pillay M."/>
            <person name="Palaniappan K."/>
            <person name="Varghese N."/>
            <person name="Mikhailova N."/>
            <person name="Stamatis D."/>
            <person name="Reddy T."/>
            <person name="Daum C."/>
            <person name="Shapiro N."/>
            <person name="Ivanova N."/>
            <person name="Kyrpides N."/>
            <person name="Woyke T."/>
        </authorList>
    </citation>
    <scope>NUCLEOTIDE SEQUENCE [LARGE SCALE GENOMIC DNA]</scope>
    <source>
        <strain evidence="1 2">A2-S9</strain>
    </source>
</reference>
<dbReference type="RefSeq" id="WP_098479402.1">
    <property type="nucleotide sequence ID" value="NZ_PDJN01000001.1"/>
</dbReference>
<name>A0A7Z1GT92_9PSED</name>
<organism evidence="1 2">
    <name type="scientific">Pseudomonas poae</name>
    <dbReference type="NCBI Taxonomy" id="200451"/>
    <lineage>
        <taxon>Bacteria</taxon>
        <taxon>Pseudomonadati</taxon>
        <taxon>Pseudomonadota</taxon>
        <taxon>Gammaproteobacteria</taxon>
        <taxon>Pseudomonadales</taxon>
        <taxon>Pseudomonadaceae</taxon>
        <taxon>Pseudomonas</taxon>
    </lineage>
</organism>